<accession>A0A1V4T2C1</accession>
<protein>
    <submittedName>
        <fullName evidence="1">Uncharacterized protein</fullName>
    </submittedName>
</protein>
<evidence type="ECO:0000313" key="2">
    <source>
        <dbReference type="Proteomes" id="UP000191418"/>
    </source>
</evidence>
<name>A0A1V4T2C1_9GAMM</name>
<gene>
    <name evidence="1" type="ORF">BTE48_16110</name>
</gene>
<comment type="caution">
    <text evidence="1">The sequence shown here is derived from an EMBL/GenBank/DDBJ whole genome shotgun (WGS) entry which is preliminary data.</text>
</comment>
<sequence length="95" mass="11514">MVKLGKTLREAENMTLREFSYEIYAYEKRYIEQVKLIDLQAWQNKQVQAEKKRGNKLIPYFDSFEQFSLAYRMENEKQEQENDLTLIELLKNANK</sequence>
<dbReference type="AlphaFoldDB" id="A0A1V4T2C1"/>
<organism evidence="1 2">
    <name type="scientific">Oceanospirillum multiglobuliferum</name>
    <dbReference type="NCBI Taxonomy" id="64969"/>
    <lineage>
        <taxon>Bacteria</taxon>
        <taxon>Pseudomonadati</taxon>
        <taxon>Pseudomonadota</taxon>
        <taxon>Gammaproteobacteria</taxon>
        <taxon>Oceanospirillales</taxon>
        <taxon>Oceanospirillaceae</taxon>
        <taxon>Oceanospirillum</taxon>
    </lineage>
</organism>
<dbReference type="EMBL" id="MTSM01000054">
    <property type="protein sequence ID" value="OPX54080.1"/>
    <property type="molecule type" value="Genomic_DNA"/>
</dbReference>
<reference evidence="1 2" key="1">
    <citation type="submission" date="2017-01" db="EMBL/GenBank/DDBJ databases">
        <title>Genome Sequencing of a Marine Spirillum, Oceanospirillum multiglobuliferum ATCC 33336, from Japan.</title>
        <authorList>
            <person name="Carney J.G."/>
            <person name="Trachtenberg A.M."/>
            <person name="Rheaume B.A."/>
            <person name="Linnane J.D."/>
            <person name="Pitts N.L."/>
            <person name="Mykles D.L."/>
            <person name="Maclea K.S."/>
        </authorList>
    </citation>
    <scope>NUCLEOTIDE SEQUENCE [LARGE SCALE GENOMIC DNA]</scope>
    <source>
        <strain evidence="1 2">ATCC 33336</strain>
    </source>
</reference>
<evidence type="ECO:0000313" key="1">
    <source>
        <dbReference type="EMBL" id="OPX54080.1"/>
    </source>
</evidence>
<proteinExistence type="predicted"/>
<dbReference type="Proteomes" id="UP000191418">
    <property type="component" value="Unassembled WGS sequence"/>
</dbReference>
<dbReference type="RefSeq" id="WP_080051897.1">
    <property type="nucleotide sequence ID" value="NZ_MTSM01000054.1"/>
</dbReference>
<keyword evidence="2" id="KW-1185">Reference proteome</keyword>